<gene>
    <name evidence="3" type="ORF">PsYK624_096640</name>
</gene>
<dbReference type="OrthoDB" id="3218112at2759"/>
<evidence type="ECO:0000256" key="1">
    <source>
        <dbReference type="SAM" id="Phobius"/>
    </source>
</evidence>
<dbReference type="AlphaFoldDB" id="A0A9P3LFP8"/>
<proteinExistence type="predicted"/>
<evidence type="ECO:0000313" key="4">
    <source>
        <dbReference type="Proteomes" id="UP000703269"/>
    </source>
</evidence>
<keyword evidence="4" id="KW-1185">Reference proteome</keyword>
<comment type="caution">
    <text evidence="3">The sequence shown here is derived from an EMBL/GenBank/DDBJ whole genome shotgun (WGS) entry which is preliminary data.</text>
</comment>
<dbReference type="Gene3D" id="3.30.710.10">
    <property type="entry name" value="Potassium Channel Kv1.1, Chain A"/>
    <property type="match status" value="1"/>
</dbReference>
<dbReference type="Pfam" id="PF00651">
    <property type="entry name" value="BTB"/>
    <property type="match status" value="1"/>
</dbReference>
<evidence type="ECO:0000313" key="3">
    <source>
        <dbReference type="EMBL" id="GJE93505.1"/>
    </source>
</evidence>
<dbReference type="SUPFAM" id="SSF54695">
    <property type="entry name" value="POZ domain"/>
    <property type="match status" value="1"/>
</dbReference>
<dbReference type="InterPro" id="IPR000210">
    <property type="entry name" value="BTB/POZ_dom"/>
</dbReference>
<dbReference type="InterPro" id="IPR011333">
    <property type="entry name" value="SKP1/BTB/POZ_sf"/>
</dbReference>
<evidence type="ECO:0000259" key="2">
    <source>
        <dbReference type="PROSITE" id="PS50097"/>
    </source>
</evidence>
<dbReference type="PROSITE" id="PS50097">
    <property type="entry name" value="BTB"/>
    <property type="match status" value="1"/>
</dbReference>
<feature type="transmembrane region" description="Helical" evidence="1">
    <location>
        <begin position="329"/>
        <end position="353"/>
    </location>
</feature>
<dbReference type="CDD" id="cd18186">
    <property type="entry name" value="BTB_POZ_ZBTB_KLHL-like"/>
    <property type="match status" value="1"/>
</dbReference>
<dbReference type="Proteomes" id="UP000703269">
    <property type="component" value="Unassembled WGS sequence"/>
</dbReference>
<keyword evidence="1" id="KW-0812">Transmembrane</keyword>
<dbReference type="SMART" id="SM00225">
    <property type="entry name" value="BTB"/>
    <property type="match status" value="1"/>
</dbReference>
<keyword evidence="1" id="KW-1133">Transmembrane helix</keyword>
<accession>A0A9P3LFP8</accession>
<protein>
    <recommendedName>
        <fullName evidence="2">BTB domain-containing protein</fullName>
    </recommendedName>
</protein>
<feature type="domain" description="BTB" evidence="2">
    <location>
        <begin position="19"/>
        <end position="95"/>
    </location>
</feature>
<sequence length="354" mass="40094">MAEVAREERRHPRLYKATGDLVISAISEDVTHIFRVHAVVIAEHSPVFSGMLSLPVEDAAAQKYDGVPIVHLPDNAKDVGALLEYLYTLESSVLNAAGRTWAAEAYALMAIANKYQVDSVCTALTNCLKAQWPTTLVEFIEAKTRKPPSELFYSEAAQSPREPASAIRLATDFNIPEVLPSAYYELAMHDITTGSTNLIRWNLLRPEELLRYYQGKRRLERRFAFSAAVYDPPNLQEWCETLFSDYDWYEGDPRESSVCRREMASAKKKWEGKFGDSITNFEAMRRADPIQAILEIYEEDKNNVKFCALCSNDFRTDCRRAIERVWGSLPAAFSLVRVFISAVITVSLVLPVYL</sequence>
<dbReference type="EMBL" id="BPQB01000033">
    <property type="protein sequence ID" value="GJE93505.1"/>
    <property type="molecule type" value="Genomic_DNA"/>
</dbReference>
<keyword evidence="1" id="KW-0472">Membrane</keyword>
<organism evidence="3 4">
    <name type="scientific">Phanerochaete sordida</name>
    <dbReference type="NCBI Taxonomy" id="48140"/>
    <lineage>
        <taxon>Eukaryota</taxon>
        <taxon>Fungi</taxon>
        <taxon>Dikarya</taxon>
        <taxon>Basidiomycota</taxon>
        <taxon>Agaricomycotina</taxon>
        <taxon>Agaricomycetes</taxon>
        <taxon>Polyporales</taxon>
        <taxon>Phanerochaetaceae</taxon>
        <taxon>Phanerochaete</taxon>
    </lineage>
</organism>
<reference evidence="3 4" key="1">
    <citation type="submission" date="2021-08" db="EMBL/GenBank/DDBJ databases">
        <title>Draft Genome Sequence of Phanerochaete sordida strain YK-624.</title>
        <authorList>
            <person name="Mori T."/>
            <person name="Dohra H."/>
            <person name="Suzuki T."/>
            <person name="Kawagishi H."/>
            <person name="Hirai H."/>
        </authorList>
    </citation>
    <scope>NUCLEOTIDE SEQUENCE [LARGE SCALE GENOMIC DNA]</scope>
    <source>
        <strain evidence="3 4">YK-624</strain>
    </source>
</reference>
<name>A0A9P3LFP8_9APHY</name>